<evidence type="ECO:0000256" key="1">
    <source>
        <dbReference type="SAM" id="Phobius"/>
    </source>
</evidence>
<keyword evidence="1" id="KW-0472">Membrane</keyword>
<name>A0ABD6A8R7_9EURY</name>
<keyword evidence="1" id="KW-1133">Transmembrane helix</keyword>
<evidence type="ECO:0000313" key="3">
    <source>
        <dbReference type="Proteomes" id="UP001596547"/>
    </source>
</evidence>
<feature type="transmembrane region" description="Helical" evidence="1">
    <location>
        <begin position="85"/>
        <end position="105"/>
    </location>
</feature>
<dbReference type="RefSeq" id="WP_276303803.1">
    <property type="nucleotide sequence ID" value="NZ_CP119992.1"/>
</dbReference>
<feature type="transmembrane region" description="Helical" evidence="1">
    <location>
        <begin position="46"/>
        <end position="65"/>
    </location>
</feature>
<comment type="caution">
    <text evidence="2">The sequence shown here is derived from an EMBL/GenBank/DDBJ whole genome shotgun (WGS) entry which is preliminary data.</text>
</comment>
<organism evidence="2 3">
    <name type="scientific">Halomarina halobia</name>
    <dbReference type="NCBI Taxonomy" id="3033386"/>
    <lineage>
        <taxon>Archaea</taxon>
        <taxon>Methanobacteriati</taxon>
        <taxon>Methanobacteriota</taxon>
        <taxon>Stenosarchaea group</taxon>
        <taxon>Halobacteria</taxon>
        <taxon>Halobacteriales</taxon>
        <taxon>Natronomonadaceae</taxon>
        <taxon>Halomarina</taxon>
    </lineage>
</organism>
<proteinExistence type="predicted"/>
<dbReference type="Proteomes" id="UP001596547">
    <property type="component" value="Unassembled WGS sequence"/>
</dbReference>
<accession>A0ABD6A8R7</accession>
<evidence type="ECO:0008006" key="4">
    <source>
        <dbReference type="Google" id="ProtNLM"/>
    </source>
</evidence>
<keyword evidence="3" id="KW-1185">Reference proteome</keyword>
<sequence length="106" mass="11661">MKPSNRRGTPVDPVPFLVVCAFAFLLSFAFGPILSYEYGLRGPLVFVPPTVVFLAAVVVAYYRLVWTARPSLLGEVPAESRLVRLLYAVLVVFLLLGALSLPLLLR</sequence>
<keyword evidence="1" id="KW-0812">Transmembrane</keyword>
<gene>
    <name evidence="2" type="ORF">ACFQPE_09035</name>
</gene>
<dbReference type="AlphaFoldDB" id="A0ABD6A8R7"/>
<feature type="transmembrane region" description="Helical" evidence="1">
    <location>
        <begin position="14"/>
        <end position="34"/>
    </location>
</feature>
<dbReference type="GeneID" id="79316409"/>
<evidence type="ECO:0000313" key="2">
    <source>
        <dbReference type="EMBL" id="MFC7316938.1"/>
    </source>
</evidence>
<protein>
    <recommendedName>
        <fullName evidence="4">Tripartite tricarboxylate transporter TctB family protein</fullName>
    </recommendedName>
</protein>
<dbReference type="EMBL" id="JBHTBF010000002">
    <property type="protein sequence ID" value="MFC7316938.1"/>
    <property type="molecule type" value="Genomic_DNA"/>
</dbReference>
<reference evidence="2 3" key="1">
    <citation type="journal article" date="2019" name="Int. J. Syst. Evol. Microbiol.">
        <title>The Global Catalogue of Microorganisms (GCM) 10K type strain sequencing project: providing services to taxonomists for standard genome sequencing and annotation.</title>
        <authorList>
            <consortium name="The Broad Institute Genomics Platform"/>
            <consortium name="The Broad Institute Genome Sequencing Center for Infectious Disease"/>
            <person name="Wu L."/>
            <person name="Ma J."/>
        </authorList>
    </citation>
    <scope>NUCLEOTIDE SEQUENCE [LARGE SCALE GENOMIC DNA]</scope>
    <source>
        <strain evidence="2 3">PSR21</strain>
    </source>
</reference>